<dbReference type="Proteomes" id="UP000264062">
    <property type="component" value="Unassembled WGS sequence"/>
</dbReference>
<dbReference type="EMBL" id="DMZY01000008">
    <property type="protein sequence ID" value="HAV91607.1"/>
    <property type="molecule type" value="Genomic_DNA"/>
</dbReference>
<reference evidence="2 3" key="1">
    <citation type="journal article" date="2018" name="Nat. Biotechnol.">
        <title>A standardized bacterial taxonomy based on genome phylogeny substantially revises the tree of life.</title>
        <authorList>
            <person name="Parks D.H."/>
            <person name="Chuvochina M."/>
            <person name="Waite D.W."/>
            <person name="Rinke C."/>
            <person name="Skarshewski A."/>
            <person name="Chaumeil P.A."/>
            <person name="Hugenholtz P."/>
        </authorList>
    </citation>
    <scope>NUCLEOTIDE SEQUENCE [LARGE SCALE GENOMIC DNA]</scope>
    <source>
        <strain evidence="2">UBA9956</strain>
    </source>
</reference>
<accession>A0A350H7U1</accession>
<dbReference type="Gene3D" id="3.30.70.1070">
    <property type="entry name" value="Sporulation related repeat"/>
    <property type="match status" value="1"/>
</dbReference>
<evidence type="ECO:0000313" key="3">
    <source>
        <dbReference type="Proteomes" id="UP000264062"/>
    </source>
</evidence>
<evidence type="ECO:0000259" key="1">
    <source>
        <dbReference type="PROSITE" id="PS51724"/>
    </source>
</evidence>
<dbReference type="PROSITE" id="PS51257">
    <property type="entry name" value="PROKAR_LIPOPROTEIN"/>
    <property type="match status" value="1"/>
</dbReference>
<proteinExistence type="predicted"/>
<dbReference type="PROSITE" id="PS51724">
    <property type="entry name" value="SPOR"/>
    <property type="match status" value="1"/>
</dbReference>
<sequence>MKNLKNTFEEGSMFKKVLVLSLVLVIALAGCTKKAKTNEPIKQEQVVVVEEQPDTQQLEVIEEPLKTETATVMTNQNEYKVQLFATYDEAKAAKVKDEAMSKFTSEVYVDYVAPYYKVRIGHFTNKDDADKVRDEAKEKGYSDAFTVVP</sequence>
<dbReference type="SUPFAM" id="SSF110997">
    <property type="entry name" value="Sporulation related repeat"/>
    <property type="match status" value="1"/>
</dbReference>
<name>A0A350H7U1_UNCW3</name>
<dbReference type="AlphaFoldDB" id="A0A350H7U1"/>
<evidence type="ECO:0000313" key="2">
    <source>
        <dbReference type="EMBL" id="HAV91607.1"/>
    </source>
</evidence>
<dbReference type="InterPro" id="IPR007730">
    <property type="entry name" value="SPOR-like_dom"/>
</dbReference>
<dbReference type="Pfam" id="PF05036">
    <property type="entry name" value="SPOR"/>
    <property type="match status" value="1"/>
</dbReference>
<gene>
    <name evidence="2" type="ORF">DCW38_00235</name>
</gene>
<dbReference type="InterPro" id="IPR036680">
    <property type="entry name" value="SPOR-like_sf"/>
</dbReference>
<feature type="domain" description="SPOR" evidence="1">
    <location>
        <begin position="73"/>
        <end position="149"/>
    </location>
</feature>
<protein>
    <recommendedName>
        <fullName evidence="1">SPOR domain-containing protein</fullName>
    </recommendedName>
</protein>
<organism evidence="2 3">
    <name type="scientific">candidate division WOR-3 bacterium</name>
    <dbReference type="NCBI Taxonomy" id="2052148"/>
    <lineage>
        <taxon>Bacteria</taxon>
        <taxon>Bacteria division WOR-3</taxon>
    </lineage>
</organism>
<comment type="caution">
    <text evidence="2">The sequence shown here is derived from an EMBL/GenBank/DDBJ whole genome shotgun (WGS) entry which is preliminary data.</text>
</comment>
<dbReference type="GO" id="GO:0042834">
    <property type="term" value="F:peptidoglycan binding"/>
    <property type="evidence" value="ECO:0007669"/>
    <property type="project" value="InterPro"/>
</dbReference>